<organism evidence="6 7">
    <name type="scientific">Zingiber officinale</name>
    <name type="common">Ginger</name>
    <name type="synonym">Amomum zingiber</name>
    <dbReference type="NCBI Taxonomy" id="94328"/>
    <lineage>
        <taxon>Eukaryota</taxon>
        <taxon>Viridiplantae</taxon>
        <taxon>Streptophyta</taxon>
        <taxon>Embryophyta</taxon>
        <taxon>Tracheophyta</taxon>
        <taxon>Spermatophyta</taxon>
        <taxon>Magnoliopsida</taxon>
        <taxon>Liliopsida</taxon>
        <taxon>Zingiberales</taxon>
        <taxon>Zingiberaceae</taxon>
        <taxon>Zingiber</taxon>
    </lineage>
</organism>
<proteinExistence type="predicted"/>
<keyword evidence="2 4" id="KW-0863">Zinc-finger</keyword>
<keyword evidence="7" id="KW-1185">Reference proteome</keyword>
<accession>A0A8J5GRB3</accession>
<dbReference type="GO" id="GO:0008270">
    <property type="term" value="F:zinc ion binding"/>
    <property type="evidence" value="ECO:0007669"/>
    <property type="project" value="UniProtKB-KW"/>
</dbReference>
<feature type="domain" description="RING-type" evidence="5">
    <location>
        <begin position="99"/>
        <end position="147"/>
    </location>
</feature>
<dbReference type="GO" id="GO:0005737">
    <property type="term" value="C:cytoplasm"/>
    <property type="evidence" value="ECO:0007669"/>
    <property type="project" value="TreeGrafter"/>
</dbReference>
<dbReference type="InterPro" id="IPR001841">
    <property type="entry name" value="Znf_RING"/>
</dbReference>
<dbReference type="Pfam" id="PF13639">
    <property type="entry name" value="zf-RING_2"/>
    <property type="match status" value="1"/>
</dbReference>
<comment type="caution">
    <text evidence="6">The sequence shown here is derived from an EMBL/GenBank/DDBJ whole genome shotgun (WGS) entry which is preliminary data.</text>
</comment>
<evidence type="ECO:0000256" key="1">
    <source>
        <dbReference type="ARBA" id="ARBA00022723"/>
    </source>
</evidence>
<dbReference type="EMBL" id="JACMSC010000008">
    <property type="protein sequence ID" value="KAG6512405.1"/>
    <property type="molecule type" value="Genomic_DNA"/>
</dbReference>
<gene>
    <name evidence="6" type="ORF">ZIOFF_030516</name>
</gene>
<dbReference type="GO" id="GO:0016567">
    <property type="term" value="P:protein ubiquitination"/>
    <property type="evidence" value="ECO:0007669"/>
    <property type="project" value="TreeGrafter"/>
</dbReference>
<keyword evidence="3" id="KW-0862">Zinc</keyword>
<reference evidence="6 7" key="1">
    <citation type="submission" date="2020-08" db="EMBL/GenBank/DDBJ databases">
        <title>Plant Genome Project.</title>
        <authorList>
            <person name="Zhang R.-G."/>
        </authorList>
    </citation>
    <scope>NUCLEOTIDE SEQUENCE [LARGE SCALE GENOMIC DNA]</scope>
    <source>
        <tissue evidence="6">Rhizome</tissue>
    </source>
</reference>
<dbReference type="AlphaFoldDB" id="A0A8J5GRB3"/>
<dbReference type="OrthoDB" id="8062037at2759"/>
<dbReference type="PANTHER" id="PTHR15710:SF132">
    <property type="entry name" value="E3 UBIQUITIN-PROTEIN LIGASE MPSR1"/>
    <property type="match status" value="1"/>
</dbReference>
<dbReference type="SMART" id="SM00184">
    <property type="entry name" value="RING"/>
    <property type="match status" value="1"/>
</dbReference>
<dbReference type="PROSITE" id="PS50089">
    <property type="entry name" value="ZF_RING_2"/>
    <property type="match status" value="1"/>
</dbReference>
<evidence type="ECO:0000256" key="4">
    <source>
        <dbReference type="PROSITE-ProRule" id="PRU00175"/>
    </source>
</evidence>
<dbReference type="CDD" id="cd16454">
    <property type="entry name" value="RING-H2_PA-TM-RING"/>
    <property type="match status" value="1"/>
</dbReference>
<dbReference type="Proteomes" id="UP000734854">
    <property type="component" value="Unassembled WGS sequence"/>
</dbReference>
<evidence type="ECO:0000259" key="5">
    <source>
        <dbReference type="PROSITE" id="PS50089"/>
    </source>
</evidence>
<sequence length="197" mass="21638">MGEEAERGRPTEVMRQGTAFFPLFVGVVRDGDTVADPVRLVIFNPIARGIVVLPGDPEVISTLMSSDPATDGPSPASKASIEALRVVDLEENGGAEEECSVCLDGLWRREAAPPVEEVVREMPCGHRFHSGCVEKWLGMHGSCPLCRYLMPVAEEEPKKVVGDERARARELVVTIAFERREGDASQQQQQPEQREAE</sequence>
<dbReference type="GO" id="GO:0061630">
    <property type="term" value="F:ubiquitin protein ligase activity"/>
    <property type="evidence" value="ECO:0007669"/>
    <property type="project" value="TreeGrafter"/>
</dbReference>
<evidence type="ECO:0000256" key="2">
    <source>
        <dbReference type="ARBA" id="ARBA00022771"/>
    </source>
</evidence>
<name>A0A8J5GRB3_ZINOF</name>
<keyword evidence="1" id="KW-0479">Metal-binding</keyword>
<dbReference type="PANTHER" id="PTHR15710">
    <property type="entry name" value="E3 UBIQUITIN-PROTEIN LIGASE PRAJA"/>
    <property type="match status" value="1"/>
</dbReference>
<protein>
    <recommendedName>
        <fullName evidence="5">RING-type domain-containing protein</fullName>
    </recommendedName>
</protein>
<evidence type="ECO:0000313" key="7">
    <source>
        <dbReference type="Proteomes" id="UP000734854"/>
    </source>
</evidence>
<evidence type="ECO:0000313" key="6">
    <source>
        <dbReference type="EMBL" id="KAG6512405.1"/>
    </source>
</evidence>
<evidence type="ECO:0000256" key="3">
    <source>
        <dbReference type="ARBA" id="ARBA00022833"/>
    </source>
</evidence>